<feature type="region of interest" description="Disordered" evidence="5">
    <location>
        <begin position="105"/>
        <end position="147"/>
    </location>
</feature>
<comment type="subcellular location">
    <subcellularLocation>
        <location evidence="1">Nucleus</location>
    </subcellularLocation>
</comment>
<feature type="compositionally biased region" description="Basic and acidic residues" evidence="5">
    <location>
        <begin position="129"/>
        <end position="140"/>
    </location>
</feature>
<feature type="transmembrane region" description="Helical" evidence="6">
    <location>
        <begin position="423"/>
        <end position="443"/>
    </location>
</feature>
<evidence type="ECO:0000313" key="7">
    <source>
        <dbReference type="EMBL" id="KAG8388189.1"/>
    </source>
</evidence>
<dbReference type="InterPro" id="IPR024738">
    <property type="entry name" value="Hfi1/Tada1"/>
</dbReference>
<evidence type="ECO:0000256" key="2">
    <source>
        <dbReference type="ARBA" id="ARBA00023015"/>
    </source>
</evidence>
<evidence type="ECO:0000256" key="6">
    <source>
        <dbReference type="SAM" id="Phobius"/>
    </source>
</evidence>
<evidence type="ECO:0000256" key="4">
    <source>
        <dbReference type="ARBA" id="ARBA00023242"/>
    </source>
</evidence>
<accession>A0AAV6Y607</accession>
<evidence type="ECO:0000256" key="3">
    <source>
        <dbReference type="ARBA" id="ARBA00023163"/>
    </source>
</evidence>
<keyword evidence="6" id="KW-0472">Membrane</keyword>
<dbReference type="PANTHER" id="PTHR21277:SF5">
    <property type="entry name" value="TRANSCRIPTIONAL ADAPTER 1"/>
    <property type="match status" value="1"/>
</dbReference>
<evidence type="ECO:0000256" key="5">
    <source>
        <dbReference type="SAM" id="MobiDB-lite"/>
    </source>
</evidence>
<keyword evidence="2" id="KW-0805">Transcription regulation</keyword>
<dbReference type="GO" id="GO:0005634">
    <property type="term" value="C:nucleus"/>
    <property type="evidence" value="ECO:0007669"/>
    <property type="project" value="UniProtKB-SubCell"/>
</dbReference>
<evidence type="ECO:0000256" key="1">
    <source>
        <dbReference type="ARBA" id="ARBA00004123"/>
    </source>
</evidence>
<dbReference type="Pfam" id="PF12767">
    <property type="entry name" value="SAGA-Tad1"/>
    <property type="match status" value="1"/>
</dbReference>
<proteinExistence type="predicted"/>
<keyword evidence="6" id="KW-1133">Transmembrane helix</keyword>
<feature type="transmembrane region" description="Helical" evidence="6">
    <location>
        <begin position="384"/>
        <end position="403"/>
    </location>
</feature>
<dbReference type="Proteomes" id="UP000826271">
    <property type="component" value="Unassembled WGS sequence"/>
</dbReference>
<organism evidence="7 8">
    <name type="scientific">Buddleja alternifolia</name>
    <dbReference type="NCBI Taxonomy" id="168488"/>
    <lineage>
        <taxon>Eukaryota</taxon>
        <taxon>Viridiplantae</taxon>
        <taxon>Streptophyta</taxon>
        <taxon>Embryophyta</taxon>
        <taxon>Tracheophyta</taxon>
        <taxon>Spermatophyta</taxon>
        <taxon>Magnoliopsida</taxon>
        <taxon>eudicotyledons</taxon>
        <taxon>Gunneridae</taxon>
        <taxon>Pentapetalae</taxon>
        <taxon>asterids</taxon>
        <taxon>lamiids</taxon>
        <taxon>Lamiales</taxon>
        <taxon>Scrophulariaceae</taxon>
        <taxon>Buddlejeae</taxon>
        <taxon>Buddleja</taxon>
    </lineage>
</organism>
<dbReference type="AlphaFoldDB" id="A0AAV6Y607"/>
<dbReference type="GO" id="GO:0003713">
    <property type="term" value="F:transcription coactivator activity"/>
    <property type="evidence" value="ECO:0007669"/>
    <property type="project" value="TreeGrafter"/>
</dbReference>
<name>A0AAV6Y607_9LAMI</name>
<keyword evidence="4" id="KW-0539">Nucleus</keyword>
<dbReference type="PANTHER" id="PTHR21277">
    <property type="entry name" value="TRANSCRIPTIONAL ADAPTER 1"/>
    <property type="match status" value="1"/>
</dbReference>
<dbReference type="GO" id="GO:0000124">
    <property type="term" value="C:SAGA complex"/>
    <property type="evidence" value="ECO:0007669"/>
    <property type="project" value="UniProtKB-ARBA"/>
</dbReference>
<comment type="caution">
    <text evidence="7">The sequence shown here is derived from an EMBL/GenBank/DDBJ whole genome shotgun (WGS) entry which is preliminary data.</text>
</comment>
<dbReference type="GO" id="GO:0006357">
    <property type="term" value="P:regulation of transcription by RNA polymerase II"/>
    <property type="evidence" value="ECO:0007669"/>
    <property type="project" value="TreeGrafter"/>
</dbReference>
<reference evidence="7" key="1">
    <citation type="submission" date="2019-10" db="EMBL/GenBank/DDBJ databases">
        <authorList>
            <person name="Zhang R."/>
            <person name="Pan Y."/>
            <person name="Wang J."/>
            <person name="Ma R."/>
            <person name="Yu S."/>
        </authorList>
    </citation>
    <scope>NUCLEOTIDE SEQUENCE</scope>
    <source>
        <strain evidence="7">LA-IB0</strain>
        <tissue evidence="7">Leaf</tissue>
    </source>
</reference>
<dbReference type="EMBL" id="WHWC01000002">
    <property type="protein sequence ID" value="KAG8388189.1"/>
    <property type="molecule type" value="Genomic_DNA"/>
</dbReference>
<gene>
    <name evidence="7" type="ORF">BUALT_Bualt02G0099900</name>
</gene>
<protein>
    <recommendedName>
        <fullName evidence="9">Transcriptional coactivator Hfi1/Transcriptional adapter 1</fullName>
    </recommendedName>
</protein>
<keyword evidence="6" id="KW-0812">Transmembrane</keyword>
<keyword evidence="8" id="KW-1185">Reference proteome</keyword>
<sequence length="655" mass="72485">MQPPNQHSRINLAELKAQIVKKIGPEGSKQYLYYLNRFMSLKLNKVEFNKLCLGILGRENIPLHNQLIRSILRNACSAKTPPPVSSKDVSIDGYLQNGSHISTAQACGSPGLPNGGDMLPVSPRKARSGARDRKTGDRRSALGPNALASYDPMLSSGFNVMENGDMSQGLIQRAENENGISGPSHADVSALRRSQDGSAPVYSKDRLVRDDIKEASARSPLRAPLGVPLCPVSIGGAHRGLPSSRSRCIDDSLLDSLALREQMEQIAVAQGLEGVSVDCANILNHGLDSYLKGLIKSCMQLVGARSGHELTEKYNAHKQLTYMKPINGVKLGHQYQVQNSVKPLEVHHRQISLQDFRVAMELNPSQLGEDWPFEFGADWIKRRAFVMPMLWLILVYGLLIQFSEIFFNWKSPSSETIQMRRNAPNMVVSVVVLPLIQYAEGLFRLQKSSQASFGLQNFIYAVTVWSFEHIGKAQAQPVKVDGTYLTVEEDSLGTFISCPFGRQIWGLSNLPWIVISNWKGNVEIRKPWKIGLPLQLKLCHLLLHISSTIKITQCYEIFPSRLQDSSGTCLAWRSERISTTAKEMHSRHGSKIRSTPCSVILQGEEASKILSMLFSPLATSFRNSDTKSFLSSIPTSSCSFVKRMGNKVAQGNLSG</sequence>
<evidence type="ECO:0008006" key="9">
    <source>
        <dbReference type="Google" id="ProtNLM"/>
    </source>
</evidence>
<evidence type="ECO:0000313" key="8">
    <source>
        <dbReference type="Proteomes" id="UP000826271"/>
    </source>
</evidence>
<dbReference type="CDD" id="cd22933">
    <property type="entry name" value="HFD_HFI1"/>
    <property type="match status" value="1"/>
</dbReference>
<feature type="region of interest" description="Disordered" evidence="5">
    <location>
        <begin position="177"/>
        <end position="200"/>
    </location>
</feature>
<keyword evidence="3" id="KW-0804">Transcription</keyword>